<dbReference type="Proteomes" id="UP001154282">
    <property type="component" value="Unassembled WGS sequence"/>
</dbReference>
<keyword evidence="4" id="KW-1185">Reference proteome</keyword>
<dbReference type="AlphaFoldDB" id="A0AAV0QWG5"/>
<evidence type="ECO:0000313" key="4">
    <source>
        <dbReference type="Proteomes" id="UP001154282"/>
    </source>
</evidence>
<organism evidence="2 4">
    <name type="scientific">Linum tenue</name>
    <dbReference type="NCBI Taxonomy" id="586396"/>
    <lineage>
        <taxon>Eukaryota</taxon>
        <taxon>Viridiplantae</taxon>
        <taxon>Streptophyta</taxon>
        <taxon>Embryophyta</taxon>
        <taxon>Tracheophyta</taxon>
        <taxon>Spermatophyta</taxon>
        <taxon>Magnoliopsida</taxon>
        <taxon>eudicotyledons</taxon>
        <taxon>Gunneridae</taxon>
        <taxon>Pentapetalae</taxon>
        <taxon>rosids</taxon>
        <taxon>fabids</taxon>
        <taxon>Malpighiales</taxon>
        <taxon>Linaceae</taxon>
        <taxon>Linum</taxon>
    </lineage>
</organism>
<comment type="caution">
    <text evidence="2">The sequence shown here is derived from an EMBL/GenBank/DDBJ whole genome shotgun (WGS) entry which is preliminary data.</text>
</comment>
<dbReference type="EMBL" id="CAMGYJ010000010">
    <property type="protein sequence ID" value="CAI0549387.1"/>
    <property type="molecule type" value="Genomic_DNA"/>
</dbReference>
<reference evidence="2" key="1">
    <citation type="submission" date="2022-08" db="EMBL/GenBank/DDBJ databases">
        <authorList>
            <person name="Gutierrez-Valencia J."/>
        </authorList>
    </citation>
    <scope>NUCLEOTIDE SEQUENCE</scope>
</reference>
<accession>A0AAV0QWG5</accession>
<name>A0AAV0QWG5_9ROSI</name>
<protein>
    <submittedName>
        <fullName evidence="2">Uncharacterized protein</fullName>
    </submittedName>
</protein>
<evidence type="ECO:0000256" key="1">
    <source>
        <dbReference type="SAM" id="MobiDB-lite"/>
    </source>
</evidence>
<proteinExistence type="predicted"/>
<sequence>MTREKGQMATAIDVDDDVHGDPGNFMEGEESPLPDSPVTRETKKTKNGVLLELGSGTWNHKKTQDFGSSSRIC</sequence>
<dbReference type="EMBL" id="CAMGYJ010000010">
    <property type="protein sequence ID" value="CAI0549365.1"/>
    <property type="molecule type" value="Genomic_DNA"/>
</dbReference>
<gene>
    <name evidence="2" type="ORF">LITE_LOCUS45111</name>
    <name evidence="3" type="ORF">LITE_LOCUS45129</name>
</gene>
<feature type="region of interest" description="Disordered" evidence="1">
    <location>
        <begin position="1"/>
        <end position="44"/>
    </location>
</feature>
<evidence type="ECO:0000313" key="3">
    <source>
        <dbReference type="EMBL" id="CAI0549387.1"/>
    </source>
</evidence>
<evidence type="ECO:0000313" key="2">
    <source>
        <dbReference type="EMBL" id="CAI0549365.1"/>
    </source>
</evidence>